<feature type="signal peptide" evidence="1">
    <location>
        <begin position="1"/>
        <end position="19"/>
    </location>
</feature>
<sequence>MRYLLLIPLASLLFGPLLAFGQPSPVPASPDNRAWLDSVQRLALQQQVAAVRARAWRDTLQAPSQTTLCWTGVSAAKRNATPTLALTGPSKLDGCPLLYVVNGQPFHHNDPATTAALQRALTRGPIRQVTLLYGTAAAALYGSRGATGVVVLSDRKAKQRERAQ</sequence>
<organism evidence="2 3">
    <name type="scientific">Hymenobacter lapidiphilus</name>
    <dbReference type="NCBI Taxonomy" id="2608003"/>
    <lineage>
        <taxon>Bacteria</taxon>
        <taxon>Pseudomonadati</taxon>
        <taxon>Bacteroidota</taxon>
        <taxon>Cytophagia</taxon>
        <taxon>Cytophagales</taxon>
        <taxon>Hymenobacteraceae</taxon>
        <taxon>Hymenobacter</taxon>
    </lineage>
</organism>
<evidence type="ECO:0000313" key="3">
    <source>
        <dbReference type="Proteomes" id="UP000565521"/>
    </source>
</evidence>
<feature type="chain" id="PRO_5031017427" description="TonB-dependent receptor plug domain-containing protein" evidence="1">
    <location>
        <begin position="20"/>
        <end position="164"/>
    </location>
</feature>
<dbReference type="Gene3D" id="2.170.130.10">
    <property type="entry name" value="TonB-dependent receptor, plug domain"/>
    <property type="match status" value="1"/>
</dbReference>
<name>A0A7Y7PQS7_9BACT</name>
<keyword evidence="1" id="KW-0732">Signal</keyword>
<dbReference type="EMBL" id="JABKAU010000027">
    <property type="protein sequence ID" value="NVO32346.1"/>
    <property type="molecule type" value="Genomic_DNA"/>
</dbReference>
<proteinExistence type="predicted"/>
<dbReference type="Proteomes" id="UP000565521">
    <property type="component" value="Unassembled WGS sequence"/>
</dbReference>
<accession>A0A7Y7PQS7</accession>
<evidence type="ECO:0008006" key="4">
    <source>
        <dbReference type="Google" id="ProtNLM"/>
    </source>
</evidence>
<comment type="caution">
    <text evidence="2">The sequence shown here is derived from an EMBL/GenBank/DDBJ whole genome shotgun (WGS) entry which is preliminary data.</text>
</comment>
<dbReference type="RefSeq" id="WP_176909218.1">
    <property type="nucleotide sequence ID" value="NZ_JABKAU010000027.1"/>
</dbReference>
<reference evidence="2 3" key="1">
    <citation type="submission" date="2020-05" db="EMBL/GenBank/DDBJ databases">
        <title>Hymenobacter terrestris sp. nov. and Hymenobacter lapidiphilus sp. nov., isolated from regoliths in Antarctica.</title>
        <authorList>
            <person name="Sedlacek I."/>
            <person name="Pantucek R."/>
            <person name="Zeman M."/>
            <person name="Holochova P."/>
            <person name="Kralova S."/>
            <person name="Stankova E."/>
            <person name="Sedo O."/>
            <person name="Micenkova L."/>
            <person name="Svec P."/>
            <person name="Gupta V."/>
            <person name="Sood U."/>
            <person name="Korpole U.S."/>
            <person name="Lal R."/>
        </authorList>
    </citation>
    <scope>NUCLEOTIDE SEQUENCE [LARGE SCALE GENOMIC DNA]</scope>
    <source>
        <strain evidence="2 3">P5342</strain>
    </source>
</reference>
<gene>
    <name evidence="2" type="ORF">HW554_14100</name>
</gene>
<dbReference type="AlphaFoldDB" id="A0A7Y7PQS7"/>
<keyword evidence="3" id="KW-1185">Reference proteome</keyword>
<evidence type="ECO:0000256" key="1">
    <source>
        <dbReference type="SAM" id="SignalP"/>
    </source>
</evidence>
<dbReference type="InterPro" id="IPR037066">
    <property type="entry name" value="Plug_dom_sf"/>
</dbReference>
<protein>
    <recommendedName>
        <fullName evidence="4">TonB-dependent receptor plug domain-containing protein</fullName>
    </recommendedName>
</protein>
<evidence type="ECO:0000313" key="2">
    <source>
        <dbReference type="EMBL" id="NVO32346.1"/>
    </source>
</evidence>